<dbReference type="CDD" id="cd04645">
    <property type="entry name" value="LbH_gamma_CA_like"/>
    <property type="match status" value="1"/>
</dbReference>
<dbReference type="InterPro" id="IPR050484">
    <property type="entry name" value="Transf_Hexapept/Carb_Anhydrase"/>
</dbReference>
<dbReference type="Gene3D" id="2.160.10.10">
    <property type="entry name" value="Hexapeptide repeat proteins"/>
    <property type="match status" value="1"/>
</dbReference>
<dbReference type="AlphaFoldDB" id="A0A8J7WQ75"/>
<reference evidence="1" key="1">
    <citation type="submission" date="2021-04" db="EMBL/GenBank/DDBJ databases">
        <title>Genome based classification of Actinospica acidithermotolerans sp. nov., an actinobacterium isolated from an Indonesian hot spring.</title>
        <authorList>
            <person name="Kusuma A.B."/>
            <person name="Putra K.E."/>
            <person name="Nafisah S."/>
            <person name="Loh J."/>
            <person name="Nouioui I."/>
            <person name="Goodfellow M."/>
        </authorList>
    </citation>
    <scope>NUCLEOTIDE SEQUENCE</scope>
    <source>
        <strain evidence="1">DSM 45618</strain>
    </source>
</reference>
<dbReference type="InterPro" id="IPR011004">
    <property type="entry name" value="Trimer_LpxA-like_sf"/>
</dbReference>
<dbReference type="InterPro" id="IPR047324">
    <property type="entry name" value="LbH_gamma_CA-like"/>
</dbReference>
<protein>
    <submittedName>
        <fullName evidence="1">Gamma carbonic anhydrase family protein</fullName>
    </submittedName>
</protein>
<sequence length="172" mass="17552">MPIYALGDHVPTLHPKAYIHPDAVVIGQVSVGAESTVWPGAVLRGDYGSITVGERTSVQDGAVLHATDELATVIGSECVIGHIAHLEGCVVEDRCLIGSGSIVLHRAVIRSGALVGAGAVVSPGTEVPTGAMALGVPAKIRTDAVPPGAFDDAVARYVANGASYAQELRRIG</sequence>
<keyword evidence="2" id="KW-1185">Reference proteome</keyword>
<name>A0A8J7WQ75_9ACTN</name>
<proteinExistence type="predicted"/>
<dbReference type="PANTHER" id="PTHR13061">
    <property type="entry name" value="DYNACTIN SUBUNIT P25"/>
    <property type="match status" value="1"/>
</dbReference>
<evidence type="ECO:0000313" key="2">
    <source>
        <dbReference type="Proteomes" id="UP000677913"/>
    </source>
</evidence>
<comment type="caution">
    <text evidence="1">The sequence shown here is derived from an EMBL/GenBank/DDBJ whole genome shotgun (WGS) entry which is preliminary data.</text>
</comment>
<accession>A0A8J7WQ75</accession>
<dbReference type="EMBL" id="JAGSXH010000040">
    <property type="protein sequence ID" value="MBS2964034.1"/>
    <property type="molecule type" value="Genomic_DNA"/>
</dbReference>
<gene>
    <name evidence="1" type="ORF">KGA66_13335</name>
</gene>
<organism evidence="1 2">
    <name type="scientific">Actinocrinis puniceicyclus</name>
    <dbReference type="NCBI Taxonomy" id="977794"/>
    <lineage>
        <taxon>Bacteria</taxon>
        <taxon>Bacillati</taxon>
        <taxon>Actinomycetota</taxon>
        <taxon>Actinomycetes</taxon>
        <taxon>Catenulisporales</taxon>
        <taxon>Actinospicaceae</taxon>
        <taxon>Actinocrinis</taxon>
    </lineage>
</organism>
<evidence type="ECO:0000313" key="1">
    <source>
        <dbReference type="EMBL" id="MBS2964034.1"/>
    </source>
</evidence>
<dbReference type="SUPFAM" id="SSF51161">
    <property type="entry name" value="Trimeric LpxA-like enzymes"/>
    <property type="match status" value="1"/>
</dbReference>
<dbReference type="Proteomes" id="UP000677913">
    <property type="component" value="Unassembled WGS sequence"/>
</dbReference>
<dbReference type="RefSeq" id="WP_211468293.1">
    <property type="nucleotide sequence ID" value="NZ_JAGSXH010000040.1"/>
</dbReference>
<dbReference type="PANTHER" id="PTHR13061:SF29">
    <property type="entry name" value="GAMMA CARBONIC ANHYDRASE-LIKE 1, MITOCHONDRIAL-RELATED"/>
    <property type="match status" value="1"/>
</dbReference>